<feature type="transmembrane region" description="Helical" evidence="4">
    <location>
        <begin position="59"/>
        <end position="82"/>
    </location>
</feature>
<dbReference type="InterPro" id="IPR045095">
    <property type="entry name" value="ACDP"/>
</dbReference>
<evidence type="ECO:0000256" key="3">
    <source>
        <dbReference type="SAM" id="Coils"/>
    </source>
</evidence>
<reference evidence="6 7" key="1">
    <citation type="submission" date="2014-06" db="EMBL/GenBank/DDBJ databases">
        <authorList>
            <person name="Swart Estienne"/>
        </authorList>
    </citation>
    <scope>NUCLEOTIDE SEQUENCE [LARGE SCALE GENOMIC DNA]</scope>
    <source>
        <strain evidence="6 7">130c</strain>
    </source>
</reference>
<dbReference type="PROSITE" id="PS51846">
    <property type="entry name" value="CNNM"/>
    <property type="match status" value="1"/>
</dbReference>
<keyword evidence="2 4" id="KW-0812">Transmembrane</keyword>
<dbReference type="OMA" id="TCQPEDE"/>
<dbReference type="InterPro" id="IPR002550">
    <property type="entry name" value="CNNM"/>
</dbReference>
<keyword evidence="1" id="KW-0677">Repeat</keyword>
<organism evidence="6 7">
    <name type="scientific">Stylonychia lemnae</name>
    <name type="common">Ciliate</name>
    <dbReference type="NCBI Taxonomy" id="5949"/>
    <lineage>
        <taxon>Eukaryota</taxon>
        <taxon>Sar</taxon>
        <taxon>Alveolata</taxon>
        <taxon>Ciliophora</taxon>
        <taxon>Intramacronucleata</taxon>
        <taxon>Spirotrichea</taxon>
        <taxon>Stichotrichia</taxon>
        <taxon>Sporadotrichida</taxon>
        <taxon>Oxytrichidae</taxon>
        <taxon>Stylonychinae</taxon>
        <taxon>Stylonychia</taxon>
    </lineage>
</organism>
<dbReference type="PANTHER" id="PTHR12064:SF97">
    <property type="entry name" value="METAL TRANSPORTER CNNM-5"/>
    <property type="match status" value="1"/>
</dbReference>
<feature type="domain" description="CNNM transmembrane" evidence="5">
    <location>
        <begin position="1"/>
        <end position="154"/>
    </location>
</feature>
<evidence type="ECO:0000313" key="6">
    <source>
        <dbReference type="EMBL" id="CDW80843.1"/>
    </source>
</evidence>
<evidence type="ECO:0000256" key="2">
    <source>
        <dbReference type="PROSITE-ProRule" id="PRU01193"/>
    </source>
</evidence>
<gene>
    <name evidence="6" type="primary">Contig18534.g19690</name>
    <name evidence="6" type="ORF">STYLEM_9847</name>
</gene>
<dbReference type="Proteomes" id="UP000039865">
    <property type="component" value="Unassembled WGS sequence"/>
</dbReference>
<evidence type="ECO:0000256" key="1">
    <source>
        <dbReference type="ARBA" id="ARBA00022737"/>
    </source>
</evidence>
<dbReference type="Pfam" id="PF01595">
    <property type="entry name" value="CNNM"/>
    <property type="match status" value="1"/>
</dbReference>
<dbReference type="GO" id="GO:0016020">
    <property type="term" value="C:membrane"/>
    <property type="evidence" value="ECO:0007669"/>
    <property type="project" value="UniProtKB-UniRule"/>
</dbReference>
<feature type="coiled-coil region" evidence="3">
    <location>
        <begin position="356"/>
        <end position="383"/>
    </location>
</feature>
<dbReference type="PANTHER" id="PTHR12064">
    <property type="entry name" value="METAL TRANSPORTER CNNM"/>
    <property type="match status" value="1"/>
</dbReference>
<dbReference type="GO" id="GO:0005737">
    <property type="term" value="C:cytoplasm"/>
    <property type="evidence" value="ECO:0007669"/>
    <property type="project" value="TreeGrafter"/>
</dbReference>
<proteinExistence type="predicted"/>
<dbReference type="InterPro" id="IPR046342">
    <property type="entry name" value="CBS_dom_sf"/>
</dbReference>
<evidence type="ECO:0000259" key="5">
    <source>
        <dbReference type="PROSITE" id="PS51846"/>
    </source>
</evidence>
<accession>A0A078AJ65</accession>
<dbReference type="AlphaFoldDB" id="A0A078AJ65"/>
<dbReference type="EMBL" id="CCKQ01009362">
    <property type="protein sequence ID" value="CDW80843.1"/>
    <property type="molecule type" value="Genomic_DNA"/>
</dbReference>
<keyword evidence="2 4" id="KW-0472">Membrane</keyword>
<keyword evidence="7" id="KW-1185">Reference proteome</keyword>
<feature type="transmembrane region" description="Helical" evidence="4">
    <location>
        <begin position="94"/>
        <end position="113"/>
    </location>
</feature>
<name>A0A078AJ65_STYLE</name>
<sequence>MSGLTVGYLSIDKLDLEIKQSIGTLEEKKCHHYLLVTLLLSNAFAMEALPIYLDAIVPSFWAIIISVTAVLFFGEVIPQAVCTGPSQLIIARRLAPLIKFLMFSLGLVCYPISKVLDCVLGEHDITRFKNDQLKTLVQMHSKKALQELQIVQNENMGLSNLQTNIIAGAFDLRNTTIDQLITPYERVFSLSIDTILDKEVIDLIKLKGYSRIPVYYGEDHSFILGLLIVKSLIGLNVESPLSLRELSMKGQCLIKTPIYASPSATVGQMLNIFKEGSAHLAVVCQDPERLVDEANDLLEAIKQGRDQQVSVTSHQILGITTLEKIIEQIISMPILDEKDIEKRLRNPSGQFSMTIQDESNRDMQEMNELLNETNQNFISKENQKIFNAKFTQLFAQKLESQVKEDITQLGKRVSSLYEGDRDYKNIGMDPKFSQSLLDRDI</sequence>
<keyword evidence="3" id="KW-0175">Coiled coil</keyword>
<dbReference type="OrthoDB" id="297971at2759"/>
<dbReference type="GO" id="GO:0010960">
    <property type="term" value="P:magnesium ion homeostasis"/>
    <property type="evidence" value="ECO:0007669"/>
    <property type="project" value="InterPro"/>
</dbReference>
<evidence type="ECO:0000313" key="7">
    <source>
        <dbReference type="Proteomes" id="UP000039865"/>
    </source>
</evidence>
<keyword evidence="2 4" id="KW-1133">Transmembrane helix</keyword>
<dbReference type="Gene3D" id="3.10.580.10">
    <property type="entry name" value="CBS-domain"/>
    <property type="match status" value="1"/>
</dbReference>
<dbReference type="SUPFAM" id="SSF54631">
    <property type="entry name" value="CBS-domain pair"/>
    <property type="match status" value="1"/>
</dbReference>
<dbReference type="InParanoid" id="A0A078AJ65"/>
<protein>
    <recommendedName>
        <fullName evidence="5">CNNM transmembrane domain-containing protein</fullName>
    </recommendedName>
</protein>
<evidence type="ECO:0000256" key="4">
    <source>
        <dbReference type="SAM" id="Phobius"/>
    </source>
</evidence>
<dbReference type="GO" id="GO:0030026">
    <property type="term" value="P:intracellular manganese ion homeostasis"/>
    <property type="evidence" value="ECO:0007669"/>
    <property type="project" value="TreeGrafter"/>
</dbReference>